<dbReference type="AlphaFoldDB" id="A0A1H3P8Q7"/>
<sequence length="126" mass="14211">MAAAPTLFPPEPLKLQTKDGKIYSPVRKKWLVQTPEETVRQEYLLTLVNEYGYALNQIKEEESPIGGRGSAGARFDFAIYRSAQDITDSKTPLIIIECKADNVTISEQDYQQGENYARLECVDSHV</sequence>
<keyword evidence="3" id="KW-1185">Reference proteome</keyword>
<dbReference type="EMBL" id="FNOV01000024">
    <property type="protein sequence ID" value="SDY97205.1"/>
    <property type="molecule type" value="Genomic_DNA"/>
</dbReference>
<name>A0A1H3P8Q7_9BACT</name>
<dbReference type="Proteomes" id="UP000199249">
    <property type="component" value="Unassembled WGS sequence"/>
</dbReference>
<dbReference type="RefSeq" id="WP_092743851.1">
    <property type="nucleotide sequence ID" value="NZ_FNOV01000024.1"/>
</dbReference>
<dbReference type="Pfam" id="PF13588">
    <property type="entry name" value="HSDR_N_2"/>
    <property type="match status" value="1"/>
</dbReference>
<evidence type="ECO:0000313" key="2">
    <source>
        <dbReference type="EMBL" id="SDY97205.1"/>
    </source>
</evidence>
<dbReference type="STRING" id="651662.SAMN04488069_12410"/>
<evidence type="ECO:0000313" key="3">
    <source>
        <dbReference type="Proteomes" id="UP000199249"/>
    </source>
</evidence>
<evidence type="ECO:0000259" key="1">
    <source>
        <dbReference type="Pfam" id="PF13588"/>
    </source>
</evidence>
<accession>A0A1H3P8Q7</accession>
<proteinExistence type="predicted"/>
<organism evidence="2 3">
    <name type="scientific">Hymenobacter psychrophilus</name>
    <dbReference type="NCBI Taxonomy" id="651662"/>
    <lineage>
        <taxon>Bacteria</taxon>
        <taxon>Pseudomonadati</taxon>
        <taxon>Bacteroidota</taxon>
        <taxon>Cytophagia</taxon>
        <taxon>Cytophagales</taxon>
        <taxon>Hymenobacteraceae</taxon>
        <taxon>Hymenobacter</taxon>
    </lineage>
</organism>
<reference evidence="3" key="1">
    <citation type="submission" date="2016-10" db="EMBL/GenBank/DDBJ databases">
        <authorList>
            <person name="Varghese N."/>
            <person name="Submissions S."/>
        </authorList>
    </citation>
    <scope>NUCLEOTIDE SEQUENCE [LARGE SCALE GENOMIC DNA]</scope>
    <source>
        <strain evidence="3">CGMCC 1.8975</strain>
    </source>
</reference>
<gene>
    <name evidence="2" type="ORF">SAMN04488069_12410</name>
</gene>
<dbReference type="InterPro" id="IPR029464">
    <property type="entry name" value="HSDR_N"/>
</dbReference>
<protein>
    <submittedName>
        <fullName evidence="2">Type I restriction enzyme R protein N terminus (HSDR_N)</fullName>
    </submittedName>
</protein>
<feature type="domain" description="Type I restriction enzyme R protein N-terminal" evidence="1">
    <location>
        <begin position="35"/>
        <end position="118"/>
    </location>
</feature>
<dbReference type="OrthoDB" id="9790377at2"/>